<dbReference type="Pfam" id="PF07690">
    <property type="entry name" value="MFS_1"/>
    <property type="match status" value="1"/>
</dbReference>
<evidence type="ECO:0000256" key="1">
    <source>
        <dbReference type="ARBA" id="ARBA00004651"/>
    </source>
</evidence>
<keyword evidence="2" id="KW-0813">Transport</keyword>
<feature type="transmembrane region" description="Helical" evidence="7">
    <location>
        <begin position="314"/>
        <end position="333"/>
    </location>
</feature>
<evidence type="ECO:0000256" key="5">
    <source>
        <dbReference type="ARBA" id="ARBA00022989"/>
    </source>
</evidence>
<reference evidence="9 10" key="1">
    <citation type="submission" date="2016-05" db="EMBL/GenBank/DDBJ databases">
        <title>Bacillus thuringiensis and Bacillus weihenstephanensis as novel biocontrol agents of wilt causing Verticillium species.</title>
        <authorList>
            <person name="Hollensteiner J."/>
            <person name="Wemheuer F."/>
            <person name="Harting R."/>
            <person name="Kolarzyk A."/>
            <person name="Diaz-Valerio S."/>
            <person name="Poehlein A."/>
            <person name="Brzuszkiewicz E."/>
            <person name="Nesemann K."/>
            <person name="Braus-Stromeyer S."/>
            <person name="Braus G."/>
            <person name="Daniel R."/>
            <person name="Liesegang H."/>
        </authorList>
    </citation>
    <scope>NUCLEOTIDE SEQUENCE [LARGE SCALE GENOMIC DNA]</scope>
    <source>
        <strain evidence="9 10">GOE8</strain>
    </source>
</reference>
<evidence type="ECO:0000313" key="10">
    <source>
        <dbReference type="Proteomes" id="UP000175706"/>
    </source>
</evidence>
<dbReference type="SUPFAM" id="SSF103473">
    <property type="entry name" value="MFS general substrate transporter"/>
    <property type="match status" value="1"/>
</dbReference>
<comment type="subcellular location">
    <subcellularLocation>
        <location evidence="1">Cell membrane</location>
        <topology evidence="1">Multi-pass membrane protein</topology>
    </subcellularLocation>
</comment>
<dbReference type="EMBL" id="LXLT01000037">
    <property type="protein sequence ID" value="OFD77983.1"/>
    <property type="molecule type" value="Genomic_DNA"/>
</dbReference>
<evidence type="ECO:0000256" key="6">
    <source>
        <dbReference type="ARBA" id="ARBA00023136"/>
    </source>
</evidence>
<gene>
    <name evidence="9" type="ORF">BWGOE8_30370</name>
</gene>
<feature type="domain" description="Major facilitator superfamily (MFS) profile" evidence="8">
    <location>
        <begin position="9"/>
        <end position="402"/>
    </location>
</feature>
<protein>
    <recommendedName>
        <fullName evidence="8">Major facilitator superfamily (MFS) profile domain-containing protein</fullName>
    </recommendedName>
</protein>
<sequence>MKSIVTNSLFANRNFSLFFFGQSLSTIGDGFQQIAIIYLIFDMGGRGSEMAFSQLSLFLPRIMILLLGGVVVDRLNAKQIIWVTDLFRFAIISILVLLLAFDSLTFPLLYIMLSLSGLASGFFYPAFNSIVPSLVEVAELEQANAWVQSISQTAIFIGPPLAGLVISNFGVTTGFIINGFSYLIACLTGILIKNKEIITNKMKESHIIKDFLDGFQQVWNAKWLRTILIVNLLGGLAVVGPLQIILPLYSKEVLKIGTSQMGIVMAAFGIGSVLGMMMISKLKTEYKTLRMFYILEIFQGIILCFVAIPSLIIVVFAIGIVGILNGIASIIMISKIQSNVPSYNLGRTMSFVTLASFGAVPISQLLSGWLSGFIPLNFVFIFSSGLLLIGGFFGVIVSKRNSTDKAKRIYDNETIGG</sequence>
<dbReference type="InterPro" id="IPR022324">
    <property type="entry name" value="Bacilysin_exporter_BacE_put"/>
</dbReference>
<comment type="caution">
    <text evidence="9">The sequence shown here is derived from an EMBL/GenBank/DDBJ whole genome shotgun (WGS) entry which is preliminary data.</text>
</comment>
<dbReference type="PATRIC" id="fig|86662.25.peg.3093"/>
<name>A0A1E8B640_BACMY</name>
<dbReference type="RefSeq" id="WP_081338141.1">
    <property type="nucleotide sequence ID" value="NZ_LXLT01000037.1"/>
</dbReference>
<dbReference type="PANTHER" id="PTHR23513">
    <property type="entry name" value="INTEGRAL MEMBRANE EFFLUX PROTEIN-RELATED"/>
    <property type="match status" value="1"/>
</dbReference>
<evidence type="ECO:0000313" key="9">
    <source>
        <dbReference type="EMBL" id="OFD77983.1"/>
    </source>
</evidence>
<keyword evidence="5 7" id="KW-1133">Transmembrane helix</keyword>
<evidence type="ECO:0000259" key="8">
    <source>
        <dbReference type="PROSITE" id="PS50850"/>
    </source>
</evidence>
<organism evidence="9 10">
    <name type="scientific">Bacillus mycoides</name>
    <dbReference type="NCBI Taxonomy" id="1405"/>
    <lineage>
        <taxon>Bacteria</taxon>
        <taxon>Bacillati</taxon>
        <taxon>Bacillota</taxon>
        <taxon>Bacilli</taxon>
        <taxon>Bacillales</taxon>
        <taxon>Bacillaceae</taxon>
        <taxon>Bacillus</taxon>
        <taxon>Bacillus cereus group</taxon>
    </lineage>
</organism>
<dbReference type="PANTHER" id="PTHR23513:SF6">
    <property type="entry name" value="MAJOR FACILITATOR SUPERFAMILY ASSOCIATED DOMAIN-CONTAINING PROTEIN"/>
    <property type="match status" value="1"/>
</dbReference>
<proteinExistence type="predicted"/>
<dbReference type="Gene3D" id="1.20.1250.20">
    <property type="entry name" value="MFS general substrate transporter like domains"/>
    <property type="match status" value="1"/>
</dbReference>
<feature type="transmembrane region" description="Helical" evidence="7">
    <location>
        <begin position="378"/>
        <end position="398"/>
    </location>
</feature>
<dbReference type="GO" id="GO:0022857">
    <property type="term" value="F:transmembrane transporter activity"/>
    <property type="evidence" value="ECO:0007669"/>
    <property type="project" value="InterPro"/>
</dbReference>
<evidence type="ECO:0000256" key="3">
    <source>
        <dbReference type="ARBA" id="ARBA00022475"/>
    </source>
</evidence>
<dbReference type="PRINTS" id="PR01988">
    <property type="entry name" value="EXPORTERBACE"/>
</dbReference>
<dbReference type="InterPro" id="IPR011701">
    <property type="entry name" value="MFS"/>
</dbReference>
<feature type="transmembrane region" description="Helical" evidence="7">
    <location>
        <begin position="291"/>
        <end position="308"/>
    </location>
</feature>
<dbReference type="CDD" id="cd06173">
    <property type="entry name" value="MFS_MefA_like"/>
    <property type="match status" value="1"/>
</dbReference>
<accession>A0A1E8B640</accession>
<dbReference type="AlphaFoldDB" id="A0A1E8B640"/>
<feature type="transmembrane region" description="Helical" evidence="7">
    <location>
        <begin position="15"/>
        <end position="40"/>
    </location>
</feature>
<feature type="transmembrane region" description="Helical" evidence="7">
    <location>
        <begin position="227"/>
        <end position="249"/>
    </location>
</feature>
<dbReference type="PROSITE" id="PS50850">
    <property type="entry name" value="MFS"/>
    <property type="match status" value="1"/>
</dbReference>
<evidence type="ECO:0000256" key="2">
    <source>
        <dbReference type="ARBA" id="ARBA00022448"/>
    </source>
</evidence>
<feature type="transmembrane region" description="Helical" evidence="7">
    <location>
        <begin position="345"/>
        <end position="366"/>
    </location>
</feature>
<dbReference type="GO" id="GO:0005886">
    <property type="term" value="C:plasma membrane"/>
    <property type="evidence" value="ECO:0007669"/>
    <property type="project" value="UniProtKB-SubCell"/>
</dbReference>
<evidence type="ECO:0000256" key="4">
    <source>
        <dbReference type="ARBA" id="ARBA00022692"/>
    </source>
</evidence>
<feature type="transmembrane region" description="Helical" evidence="7">
    <location>
        <begin position="52"/>
        <end position="73"/>
    </location>
</feature>
<feature type="transmembrane region" description="Helical" evidence="7">
    <location>
        <begin position="261"/>
        <end position="279"/>
    </location>
</feature>
<keyword evidence="3" id="KW-1003">Cell membrane</keyword>
<keyword evidence="6 7" id="KW-0472">Membrane</keyword>
<dbReference type="InterPro" id="IPR036259">
    <property type="entry name" value="MFS_trans_sf"/>
</dbReference>
<evidence type="ECO:0000256" key="7">
    <source>
        <dbReference type="SAM" id="Phobius"/>
    </source>
</evidence>
<dbReference type="Proteomes" id="UP000175706">
    <property type="component" value="Unassembled WGS sequence"/>
</dbReference>
<dbReference type="InterPro" id="IPR020846">
    <property type="entry name" value="MFS_dom"/>
</dbReference>
<keyword evidence="4 7" id="KW-0812">Transmembrane</keyword>
<feature type="transmembrane region" description="Helical" evidence="7">
    <location>
        <begin position="169"/>
        <end position="192"/>
    </location>
</feature>